<proteinExistence type="predicted"/>
<sequence length="193" mass="21351">MSESSNDCELCSLLKNLDSDREPVYNGANLSCQQLSSSSEWVIVDANSCRAGTEPTEADAFSFTTSGTWSTQGDSAQVGASWVELVFLPSLIERQEVSMSGNEGAPSIHHWVNAQGPWNSVEATDRIRAQQRCQYDLELDYLDSPDGAESQKDINPEEGFPWINEEVHEHVFGEFQNLDLALVFDVILKAFGI</sequence>
<dbReference type="EMBL" id="ML121541">
    <property type="protein sequence ID" value="RPB24663.1"/>
    <property type="molecule type" value="Genomic_DNA"/>
</dbReference>
<dbReference type="Proteomes" id="UP000267821">
    <property type="component" value="Unassembled WGS sequence"/>
</dbReference>
<dbReference type="InParanoid" id="A0A3N4LP27"/>
<gene>
    <name evidence="1" type="ORF">L211DRAFT_867977</name>
</gene>
<evidence type="ECO:0000313" key="2">
    <source>
        <dbReference type="Proteomes" id="UP000267821"/>
    </source>
</evidence>
<dbReference type="OrthoDB" id="10334028at2759"/>
<keyword evidence="2" id="KW-1185">Reference proteome</keyword>
<evidence type="ECO:0000313" key="1">
    <source>
        <dbReference type="EMBL" id="RPB24663.1"/>
    </source>
</evidence>
<accession>A0A3N4LP27</accession>
<dbReference type="AlphaFoldDB" id="A0A3N4LP27"/>
<protein>
    <submittedName>
        <fullName evidence="1">Uncharacterized protein</fullName>
    </submittedName>
</protein>
<name>A0A3N4LP27_9PEZI</name>
<organism evidence="1 2">
    <name type="scientific">Terfezia boudieri ATCC MYA-4762</name>
    <dbReference type="NCBI Taxonomy" id="1051890"/>
    <lineage>
        <taxon>Eukaryota</taxon>
        <taxon>Fungi</taxon>
        <taxon>Dikarya</taxon>
        <taxon>Ascomycota</taxon>
        <taxon>Pezizomycotina</taxon>
        <taxon>Pezizomycetes</taxon>
        <taxon>Pezizales</taxon>
        <taxon>Pezizaceae</taxon>
        <taxon>Terfezia</taxon>
    </lineage>
</organism>
<reference evidence="1 2" key="1">
    <citation type="journal article" date="2018" name="Nat. Ecol. Evol.">
        <title>Pezizomycetes genomes reveal the molecular basis of ectomycorrhizal truffle lifestyle.</title>
        <authorList>
            <person name="Murat C."/>
            <person name="Payen T."/>
            <person name="Noel B."/>
            <person name="Kuo A."/>
            <person name="Morin E."/>
            <person name="Chen J."/>
            <person name="Kohler A."/>
            <person name="Krizsan K."/>
            <person name="Balestrini R."/>
            <person name="Da Silva C."/>
            <person name="Montanini B."/>
            <person name="Hainaut M."/>
            <person name="Levati E."/>
            <person name="Barry K.W."/>
            <person name="Belfiori B."/>
            <person name="Cichocki N."/>
            <person name="Clum A."/>
            <person name="Dockter R.B."/>
            <person name="Fauchery L."/>
            <person name="Guy J."/>
            <person name="Iotti M."/>
            <person name="Le Tacon F."/>
            <person name="Lindquist E.A."/>
            <person name="Lipzen A."/>
            <person name="Malagnac F."/>
            <person name="Mello A."/>
            <person name="Molinier V."/>
            <person name="Miyauchi S."/>
            <person name="Poulain J."/>
            <person name="Riccioni C."/>
            <person name="Rubini A."/>
            <person name="Sitrit Y."/>
            <person name="Splivallo R."/>
            <person name="Traeger S."/>
            <person name="Wang M."/>
            <person name="Zifcakova L."/>
            <person name="Wipf D."/>
            <person name="Zambonelli A."/>
            <person name="Paolocci F."/>
            <person name="Nowrousian M."/>
            <person name="Ottonello S."/>
            <person name="Baldrian P."/>
            <person name="Spatafora J.W."/>
            <person name="Henrissat B."/>
            <person name="Nagy L.G."/>
            <person name="Aury J.M."/>
            <person name="Wincker P."/>
            <person name="Grigoriev I.V."/>
            <person name="Bonfante P."/>
            <person name="Martin F.M."/>
        </authorList>
    </citation>
    <scope>NUCLEOTIDE SEQUENCE [LARGE SCALE GENOMIC DNA]</scope>
    <source>
        <strain evidence="1 2">ATCC MYA-4762</strain>
    </source>
</reference>